<protein>
    <submittedName>
        <fullName evidence="2">Uncharacterized protein</fullName>
    </submittedName>
</protein>
<accession>B9FBW7</accession>
<dbReference type="AlphaFoldDB" id="B9FBW7"/>
<feature type="region of interest" description="Disordered" evidence="1">
    <location>
        <begin position="110"/>
        <end position="138"/>
    </location>
</feature>
<proteinExistence type="predicted"/>
<gene>
    <name evidence="2" type="ORF">OsJ_15742</name>
</gene>
<evidence type="ECO:0000313" key="2">
    <source>
        <dbReference type="EMBL" id="EEE61472.1"/>
    </source>
</evidence>
<reference evidence="2" key="2">
    <citation type="submission" date="2008-12" db="EMBL/GenBank/DDBJ databases">
        <title>Improved gene annotation of the rice (Oryza sativa) genomes.</title>
        <authorList>
            <person name="Wang J."/>
            <person name="Li R."/>
            <person name="Fan W."/>
            <person name="Huang Q."/>
            <person name="Zhang J."/>
            <person name="Zhou Y."/>
            <person name="Hu Y."/>
            <person name="Zi S."/>
            <person name="Li J."/>
            <person name="Ni P."/>
            <person name="Zheng H."/>
            <person name="Zhang Y."/>
            <person name="Zhao M."/>
            <person name="Hao Q."/>
            <person name="McDermott J."/>
            <person name="Samudrala R."/>
            <person name="Kristiansen K."/>
            <person name="Wong G.K.-S."/>
        </authorList>
    </citation>
    <scope>NUCLEOTIDE SEQUENCE</scope>
</reference>
<reference evidence="2" key="1">
    <citation type="journal article" date="2005" name="PLoS Biol.">
        <title>The genomes of Oryza sativa: a history of duplications.</title>
        <authorList>
            <person name="Yu J."/>
            <person name="Wang J."/>
            <person name="Lin W."/>
            <person name="Li S."/>
            <person name="Li H."/>
            <person name="Zhou J."/>
            <person name="Ni P."/>
            <person name="Dong W."/>
            <person name="Hu S."/>
            <person name="Zeng C."/>
            <person name="Zhang J."/>
            <person name="Zhang Y."/>
            <person name="Li R."/>
            <person name="Xu Z."/>
            <person name="Li S."/>
            <person name="Li X."/>
            <person name="Zheng H."/>
            <person name="Cong L."/>
            <person name="Lin L."/>
            <person name="Yin J."/>
            <person name="Geng J."/>
            <person name="Li G."/>
            <person name="Shi J."/>
            <person name="Liu J."/>
            <person name="Lv H."/>
            <person name="Li J."/>
            <person name="Wang J."/>
            <person name="Deng Y."/>
            <person name="Ran L."/>
            <person name="Shi X."/>
            <person name="Wang X."/>
            <person name="Wu Q."/>
            <person name="Li C."/>
            <person name="Ren X."/>
            <person name="Wang J."/>
            <person name="Wang X."/>
            <person name="Li D."/>
            <person name="Liu D."/>
            <person name="Zhang X."/>
            <person name="Ji Z."/>
            <person name="Zhao W."/>
            <person name="Sun Y."/>
            <person name="Zhang Z."/>
            <person name="Bao J."/>
            <person name="Han Y."/>
            <person name="Dong L."/>
            <person name="Ji J."/>
            <person name="Chen P."/>
            <person name="Wu S."/>
            <person name="Liu J."/>
            <person name="Xiao Y."/>
            <person name="Bu D."/>
            <person name="Tan J."/>
            <person name="Yang L."/>
            <person name="Ye C."/>
            <person name="Zhang J."/>
            <person name="Xu J."/>
            <person name="Zhou Y."/>
            <person name="Yu Y."/>
            <person name="Zhang B."/>
            <person name="Zhuang S."/>
            <person name="Wei H."/>
            <person name="Liu B."/>
            <person name="Lei M."/>
            <person name="Yu H."/>
            <person name="Li Y."/>
            <person name="Xu H."/>
            <person name="Wei S."/>
            <person name="He X."/>
            <person name="Fang L."/>
            <person name="Zhang Z."/>
            <person name="Zhang Y."/>
            <person name="Huang X."/>
            <person name="Su Z."/>
            <person name="Tong W."/>
            <person name="Li J."/>
            <person name="Tong Z."/>
            <person name="Li S."/>
            <person name="Ye J."/>
            <person name="Wang L."/>
            <person name="Fang L."/>
            <person name="Lei T."/>
            <person name="Chen C."/>
            <person name="Chen H."/>
            <person name="Xu Z."/>
            <person name="Li H."/>
            <person name="Huang H."/>
            <person name="Zhang F."/>
            <person name="Xu H."/>
            <person name="Li N."/>
            <person name="Zhao C."/>
            <person name="Li S."/>
            <person name="Dong L."/>
            <person name="Huang Y."/>
            <person name="Li L."/>
            <person name="Xi Y."/>
            <person name="Qi Q."/>
            <person name="Li W."/>
            <person name="Zhang B."/>
            <person name="Hu W."/>
            <person name="Zhang Y."/>
            <person name="Tian X."/>
            <person name="Jiao Y."/>
            <person name="Liang X."/>
            <person name="Jin J."/>
            <person name="Gao L."/>
            <person name="Zheng W."/>
            <person name="Hao B."/>
            <person name="Liu S."/>
            <person name="Wang W."/>
            <person name="Yuan L."/>
            <person name="Cao M."/>
            <person name="McDermott J."/>
            <person name="Samudrala R."/>
            <person name="Wang J."/>
            <person name="Wong G.K."/>
            <person name="Yang H."/>
        </authorList>
    </citation>
    <scope>NUCLEOTIDE SEQUENCE [LARGE SCALE GENOMIC DNA]</scope>
</reference>
<dbReference type="PANTHER" id="PTHR35459">
    <property type="entry name" value="T1N6.14 PROTEIN"/>
    <property type="match status" value="1"/>
</dbReference>
<sequence>MVAPTTTTPPPPPPPPSESTPTSDPKPPPPPPTSSTAAPKKRKLEEVGFHHSPYYNIRAAVANLRGRFIQLCKGTDTQKKDAALEILKEIKVLMELSKEMRLDLPTAAGPVKLMDEPTSRDARNMPAGKIPPGEKNQVRPADQAASFMHSSGEKVPLNPVDIKHDAKPSVTDSTKKSGQCLQGSYIVGGSPIGWNFLMWPGSSTSRSDIIEQRMTPQNDIYDMEVSDFILSLIFVNLAQTLAVDGVRSALQCVLLKTPMYGPSRRLSVAGKQKSP</sequence>
<dbReference type="Proteomes" id="UP000007752">
    <property type="component" value="Chromosome 4"/>
</dbReference>
<feature type="compositionally biased region" description="Basic and acidic residues" evidence="1">
    <location>
        <begin position="113"/>
        <end position="123"/>
    </location>
</feature>
<evidence type="ECO:0000256" key="1">
    <source>
        <dbReference type="SAM" id="MobiDB-lite"/>
    </source>
</evidence>
<feature type="region of interest" description="Disordered" evidence="1">
    <location>
        <begin position="1"/>
        <end position="41"/>
    </location>
</feature>
<organism evidence="2">
    <name type="scientific">Oryza sativa subsp. japonica</name>
    <name type="common">Rice</name>
    <dbReference type="NCBI Taxonomy" id="39947"/>
    <lineage>
        <taxon>Eukaryota</taxon>
        <taxon>Viridiplantae</taxon>
        <taxon>Streptophyta</taxon>
        <taxon>Embryophyta</taxon>
        <taxon>Tracheophyta</taxon>
        <taxon>Spermatophyta</taxon>
        <taxon>Magnoliopsida</taxon>
        <taxon>Liliopsida</taxon>
        <taxon>Poales</taxon>
        <taxon>Poaceae</taxon>
        <taxon>BOP clade</taxon>
        <taxon>Oryzoideae</taxon>
        <taxon>Oryzeae</taxon>
        <taxon>Oryzinae</taxon>
        <taxon>Oryza</taxon>
        <taxon>Oryza sativa</taxon>
    </lineage>
</organism>
<dbReference type="PANTHER" id="PTHR35459:SF2">
    <property type="entry name" value="T1N6.14 PROTEIN"/>
    <property type="match status" value="1"/>
</dbReference>
<feature type="compositionally biased region" description="Pro residues" evidence="1">
    <location>
        <begin position="7"/>
        <end position="33"/>
    </location>
</feature>
<dbReference type="EMBL" id="CM000141">
    <property type="protein sequence ID" value="EEE61472.1"/>
    <property type="molecule type" value="Genomic_DNA"/>
</dbReference>
<name>B9FBW7_ORYSJ</name>